<dbReference type="NCBIfam" id="TIGR03308">
    <property type="entry name" value="phn_thr-fam"/>
    <property type="match status" value="1"/>
</dbReference>
<gene>
    <name evidence="5" type="ORF">A3843_10200</name>
</gene>
<protein>
    <submittedName>
        <fullName evidence="5">Acetyltransferase</fullName>
    </submittedName>
</protein>
<dbReference type="EMBL" id="LVVZ01000015">
    <property type="protein sequence ID" value="OKL43957.1"/>
    <property type="molecule type" value="Genomic_DNA"/>
</dbReference>
<keyword evidence="6" id="KW-1185">Reference proteome</keyword>
<dbReference type="AlphaFoldDB" id="A0A1U7JGV5"/>
<dbReference type="InterPro" id="IPR018357">
    <property type="entry name" value="Hexapep_transf_CS"/>
</dbReference>
<organism evidence="5 6">
    <name type="scientific">Pseudovibrio exalbescens</name>
    <dbReference type="NCBI Taxonomy" id="197461"/>
    <lineage>
        <taxon>Bacteria</taxon>
        <taxon>Pseudomonadati</taxon>
        <taxon>Pseudomonadota</taxon>
        <taxon>Alphaproteobacteria</taxon>
        <taxon>Hyphomicrobiales</taxon>
        <taxon>Stappiaceae</taxon>
        <taxon>Pseudovibrio</taxon>
    </lineage>
</organism>
<reference evidence="5 6" key="1">
    <citation type="submission" date="2016-03" db="EMBL/GenBank/DDBJ databases">
        <title>Genome sequence of Nesiotobacter sp. nov., a moderately halophilic alphaproteobacterium isolated from the Yellow Sea, China.</title>
        <authorList>
            <person name="Zhang G."/>
            <person name="Zhang R."/>
        </authorList>
    </citation>
    <scope>NUCLEOTIDE SEQUENCE [LARGE SCALE GENOMIC DNA]</scope>
    <source>
        <strain evidence="5 6">WB1-6</strain>
    </source>
</reference>
<dbReference type="PANTHER" id="PTHR43300:SF11">
    <property type="entry name" value="ACETYLTRANSFERASE RV3034C-RELATED"/>
    <property type="match status" value="1"/>
</dbReference>
<proteinExistence type="inferred from homology"/>
<dbReference type="CDD" id="cd03349">
    <property type="entry name" value="LbH_XAT"/>
    <property type="match status" value="1"/>
</dbReference>
<comment type="similarity">
    <text evidence="1">Belongs to the transferase hexapeptide repeat family.</text>
</comment>
<dbReference type="Pfam" id="PF00132">
    <property type="entry name" value="Hexapep"/>
    <property type="match status" value="1"/>
</dbReference>
<evidence type="ECO:0000256" key="2">
    <source>
        <dbReference type="ARBA" id="ARBA00022679"/>
    </source>
</evidence>
<dbReference type="STRING" id="197461.A3843_10200"/>
<dbReference type="PROSITE" id="PS00101">
    <property type="entry name" value="HEXAPEP_TRANSFERASES"/>
    <property type="match status" value="1"/>
</dbReference>
<dbReference type="GO" id="GO:0016746">
    <property type="term" value="F:acyltransferase activity"/>
    <property type="evidence" value="ECO:0007669"/>
    <property type="project" value="UniProtKB-KW"/>
</dbReference>
<dbReference type="SUPFAM" id="SSF51161">
    <property type="entry name" value="Trimeric LpxA-like enzymes"/>
    <property type="match status" value="1"/>
</dbReference>
<evidence type="ECO:0000313" key="6">
    <source>
        <dbReference type="Proteomes" id="UP000185783"/>
    </source>
</evidence>
<evidence type="ECO:0000313" key="5">
    <source>
        <dbReference type="EMBL" id="OKL43957.1"/>
    </source>
</evidence>
<evidence type="ECO:0000256" key="4">
    <source>
        <dbReference type="ARBA" id="ARBA00023315"/>
    </source>
</evidence>
<accession>A0A1U7JGV5</accession>
<dbReference type="Proteomes" id="UP000185783">
    <property type="component" value="Unassembled WGS sequence"/>
</dbReference>
<keyword evidence="3" id="KW-0677">Repeat</keyword>
<comment type="caution">
    <text evidence="5">The sequence shown here is derived from an EMBL/GenBank/DDBJ whole genome shotgun (WGS) entry which is preliminary data.</text>
</comment>
<dbReference type="Gene3D" id="2.160.10.10">
    <property type="entry name" value="Hexapeptide repeat proteins"/>
    <property type="match status" value="1"/>
</dbReference>
<keyword evidence="2 5" id="KW-0808">Transferase</keyword>
<name>A0A1U7JGV5_9HYPH</name>
<dbReference type="InterPro" id="IPR001451">
    <property type="entry name" value="Hexapep"/>
</dbReference>
<evidence type="ECO:0000256" key="3">
    <source>
        <dbReference type="ARBA" id="ARBA00022737"/>
    </source>
</evidence>
<dbReference type="InterPro" id="IPR017694">
    <property type="entry name" value="Phosphonate_tfrase_rpt"/>
</dbReference>
<evidence type="ECO:0000256" key="1">
    <source>
        <dbReference type="ARBA" id="ARBA00007274"/>
    </source>
</evidence>
<sequence length="218" mass="24537">MTTQPKIAETRIDPSVTLRETSVGRRCEILQRTALEYSEVGDYSYIGSDCMISDTTIGKFTAIAAHVRLGPPNHPMHRPSQHRFTYTPEYYEAHQERDHMFFEQRRAARVHIGNDVWIGHGVTVLAGVQIGDGAVLAAGAVVAHNVAPYTIVGGVPARRIKDRFPPHQAEQLAALKWWDLPEDILFDKLALFQSEDIEQFVDHFRLVVDRHQADTPTG</sequence>
<dbReference type="RefSeq" id="WP_051269095.1">
    <property type="nucleotide sequence ID" value="NZ_LVVZ01000015.1"/>
</dbReference>
<dbReference type="InterPro" id="IPR011004">
    <property type="entry name" value="Trimer_LpxA-like_sf"/>
</dbReference>
<keyword evidence="4" id="KW-0012">Acyltransferase</keyword>
<dbReference type="InterPro" id="IPR050179">
    <property type="entry name" value="Trans_hexapeptide_repeat"/>
</dbReference>
<dbReference type="PANTHER" id="PTHR43300">
    <property type="entry name" value="ACETYLTRANSFERASE"/>
    <property type="match status" value="1"/>
</dbReference>